<dbReference type="Pfam" id="PF01565">
    <property type="entry name" value="FAD_binding_4"/>
    <property type="match status" value="1"/>
</dbReference>
<keyword evidence="8" id="KW-0472">Membrane</keyword>
<evidence type="ECO:0000313" key="11">
    <source>
        <dbReference type="RefSeq" id="XP_056692398.1"/>
    </source>
</evidence>
<feature type="domain" description="FAD-binding PCMH-type" evidence="9">
    <location>
        <begin position="63"/>
        <end position="283"/>
    </location>
</feature>
<organism evidence="10 11">
    <name type="scientific">Spinacia oleracea</name>
    <name type="common">Spinach</name>
    <dbReference type="NCBI Taxonomy" id="3562"/>
    <lineage>
        <taxon>Eukaryota</taxon>
        <taxon>Viridiplantae</taxon>
        <taxon>Streptophyta</taxon>
        <taxon>Embryophyta</taxon>
        <taxon>Tracheophyta</taxon>
        <taxon>Spermatophyta</taxon>
        <taxon>Magnoliopsida</taxon>
        <taxon>eudicotyledons</taxon>
        <taxon>Gunneridae</taxon>
        <taxon>Pentapetalae</taxon>
        <taxon>Caryophyllales</taxon>
        <taxon>Chenopodiaceae</taxon>
        <taxon>Chenopodioideae</taxon>
        <taxon>Anserineae</taxon>
        <taxon>Spinacia</taxon>
    </lineage>
</organism>
<evidence type="ECO:0000256" key="6">
    <source>
        <dbReference type="ARBA" id="ARBA00023002"/>
    </source>
</evidence>
<evidence type="ECO:0000256" key="3">
    <source>
        <dbReference type="ARBA" id="ARBA00011928"/>
    </source>
</evidence>
<dbReference type="Gene3D" id="3.30.465.10">
    <property type="match status" value="1"/>
</dbReference>
<dbReference type="SUPFAM" id="SSF56176">
    <property type="entry name" value="FAD-binding/transporter-associated domain-like"/>
    <property type="match status" value="1"/>
</dbReference>
<dbReference type="InterPro" id="IPR016170">
    <property type="entry name" value="Cytok_DH_C_sf"/>
</dbReference>
<dbReference type="InterPro" id="IPR015345">
    <property type="entry name" value="Cytokinin_DH_FAD/cytokin-bd"/>
</dbReference>
<protein>
    <recommendedName>
        <fullName evidence="3">cytokinin dehydrogenase</fullName>
        <ecNumber evidence="3">1.5.99.12</ecNumber>
    </recommendedName>
</protein>
<comment type="cofactor">
    <cofactor evidence="1">
        <name>FAD</name>
        <dbReference type="ChEBI" id="CHEBI:57692"/>
    </cofactor>
</comment>
<dbReference type="InterPro" id="IPR016169">
    <property type="entry name" value="FAD-bd_PCMH_sub2"/>
</dbReference>
<gene>
    <name evidence="11" type="primary">LOC110803190</name>
</gene>
<name>A0ABM3R9U9_SPIOL</name>
<feature type="transmembrane region" description="Helical" evidence="8">
    <location>
        <begin position="6"/>
        <end position="27"/>
    </location>
</feature>
<keyword evidence="10" id="KW-1185">Reference proteome</keyword>
<evidence type="ECO:0000256" key="2">
    <source>
        <dbReference type="ARBA" id="ARBA00005466"/>
    </source>
</evidence>
<dbReference type="InterPro" id="IPR050432">
    <property type="entry name" value="FAD-linked_Oxidoreductases_BP"/>
</dbReference>
<keyword evidence="6" id="KW-0560">Oxidoreductase</keyword>
<reference evidence="11" key="2">
    <citation type="submission" date="2025-08" db="UniProtKB">
        <authorList>
            <consortium name="RefSeq"/>
        </authorList>
    </citation>
    <scope>IDENTIFICATION</scope>
    <source>
        <tissue evidence="11">Leaf</tissue>
    </source>
</reference>
<sequence>MTKTKLPILSSFFIVYIISRLMSILGIKQRPSLPNLLCPYLSSKLSLDKPSLAMASTDFGNLVHKIPAAVFHPSSVQDIVSLLKYTYSHPLPFKIAARGRGHSCRGQAMVECGVVINMPSLSSTKPKLNINNGIDCDYYCKNNGGLNDNNGNVNVNVNGNGNDRIRVSQDPTLGFYYADVGGEQLWIDVLHATLGHGGGFAPVSWTDYLYLSVGGTLSNAGISGQSFRYGPQISNVYELDVVTGKGELFTCSKKKNSELFDAVLGGLGQFGIITRARIKLEAAPKRELEKELKGLNYIPEYIFTKEVSLVEFLNRVRKGELELHSKGLWEVPHPWLNIFIPKSQIQEFYHVIPNIIAKDNTDLAGPVLFYPLNRNKWDDKMSAVTPDEDVFYTLGLLHSSGFDDWEKLERKNEEILKYCDKNGIKIKQYLPHYTTKEDWVTHFGSKKWSIFQQRKTLFDPKMILSPGQNIFNN</sequence>
<evidence type="ECO:0000259" key="9">
    <source>
        <dbReference type="PROSITE" id="PS51387"/>
    </source>
</evidence>
<dbReference type="PANTHER" id="PTHR13878:SF127">
    <property type="entry name" value="CYTOKININ DEHYDROGENASE 3"/>
    <property type="match status" value="1"/>
</dbReference>
<keyword evidence="4" id="KW-0285">Flavoprotein</keyword>
<evidence type="ECO:0000313" key="10">
    <source>
        <dbReference type="Proteomes" id="UP000813463"/>
    </source>
</evidence>
<dbReference type="InterPro" id="IPR016167">
    <property type="entry name" value="FAD-bd_PCMH_sub1"/>
</dbReference>
<dbReference type="InterPro" id="IPR006094">
    <property type="entry name" value="Oxid_FAD_bind_N"/>
</dbReference>
<dbReference type="Gene3D" id="3.40.462.10">
    <property type="entry name" value="FAD-linked oxidases, C-terminal domain"/>
    <property type="match status" value="1"/>
</dbReference>
<dbReference type="InterPro" id="IPR016166">
    <property type="entry name" value="FAD-bd_PCMH"/>
</dbReference>
<dbReference type="RefSeq" id="XP_056692398.1">
    <property type="nucleotide sequence ID" value="XM_056836420.1"/>
</dbReference>
<dbReference type="Gene3D" id="3.30.43.10">
    <property type="entry name" value="Uridine Diphospho-n-acetylenolpyruvylglucosamine Reductase, domain 2"/>
    <property type="match status" value="1"/>
</dbReference>
<proteinExistence type="inferred from homology"/>
<keyword evidence="5" id="KW-0274">FAD</keyword>
<accession>A0ABM3R9U9</accession>
<dbReference type="Pfam" id="PF09265">
    <property type="entry name" value="Cytokin-bind"/>
    <property type="match status" value="1"/>
</dbReference>
<evidence type="ECO:0000256" key="5">
    <source>
        <dbReference type="ARBA" id="ARBA00022827"/>
    </source>
</evidence>
<comment type="similarity">
    <text evidence="2">Belongs to the oxygen-dependent FAD-linked oxidoreductase family.</text>
</comment>
<dbReference type="SUPFAM" id="SSF55103">
    <property type="entry name" value="FAD-linked oxidases, C-terminal domain"/>
    <property type="match status" value="1"/>
</dbReference>
<dbReference type="InterPro" id="IPR016164">
    <property type="entry name" value="FAD-linked_Oxase-like_C"/>
</dbReference>
<dbReference type="GeneID" id="110803190"/>
<dbReference type="PANTHER" id="PTHR13878">
    <property type="entry name" value="GULONOLACTONE OXIDASE"/>
    <property type="match status" value="1"/>
</dbReference>
<comment type="catalytic activity">
    <reaction evidence="7">
        <text>N(6)-dimethylallyladenine + A + H2O = 3-methyl-2-butenal + adenine + AH2</text>
        <dbReference type="Rhea" id="RHEA:13625"/>
        <dbReference type="ChEBI" id="CHEBI:13193"/>
        <dbReference type="ChEBI" id="CHEBI:15377"/>
        <dbReference type="ChEBI" id="CHEBI:15825"/>
        <dbReference type="ChEBI" id="CHEBI:16708"/>
        <dbReference type="ChEBI" id="CHEBI:17499"/>
        <dbReference type="ChEBI" id="CHEBI:17660"/>
        <dbReference type="EC" id="1.5.99.12"/>
    </reaction>
</comment>
<evidence type="ECO:0000256" key="4">
    <source>
        <dbReference type="ARBA" id="ARBA00022630"/>
    </source>
</evidence>
<evidence type="ECO:0000256" key="7">
    <source>
        <dbReference type="ARBA" id="ARBA00048224"/>
    </source>
</evidence>
<keyword evidence="8" id="KW-0812">Transmembrane</keyword>
<dbReference type="Proteomes" id="UP000813463">
    <property type="component" value="Chromosome 2"/>
</dbReference>
<evidence type="ECO:0000256" key="8">
    <source>
        <dbReference type="SAM" id="Phobius"/>
    </source>
</evidence>
<evidence type="ECO:0000256" key="1">
    <source>
        <dbReference type="ARBA" id="ARBA00001974"/>
    </source>
</evidence>
<reference evidence="10" key="1">
    <citation type="journal article" date="2021" name="Nat. Commun.">
        <title>Genomic analyses provide insights into spinach domestication and the genetic basis of agronomic traits.</title>
        <authorList>
            <person name="Cai X."/>
            <person name="Sun X."/>
            <person name="Xu C."/>
            <person name="Sun H."/>
            <person name="Wang X."/>
            <person name="Ge C."/>
            <person name="Zhang Z."/>
            <person name="Wang Q."/>
            <person name="Fei Z."/>
            <person name="Jiao C."/>
            <person name="Wang Q."/>
        </authorList>
    </citation>
    <scope>NUCLEOTIDE SEQUENCE [LARGE SCALE GENOMIC DNA]</scope>
    <source>
        <strain evidence="10">cv. Varoflay</strain>
    </source>
</reference>
<keyword evidence="8" id="KW-1133">Transmembrane helix</keyword>
<dbReference type="PROSITE" id="PS00862">
    <property type="entry name" value="OX2_COVAL_FAD"/>
    <property type="match status" value="1"/>
</dbReference>
<dbReference type="InterPro" id="IPR006093">
    <property type="entry name" value="Oxy_OxRdtase_FAD_BS"/>
</dbReference>
<dbReference type="InterPro" id="IPR036318">
    <property type="entry name" value="FAD-bd_PCMH-like_sf"/>
</dbReference>
<dbReference type="PROSITE" id="PS51387">
    <property type="entry name" value="FAD_PCMH"/>
    <property type="match status" value="1"/>
</dbReference>
<dbReference type="EC" id="1.5.99.12" evidence="3"/>